<feature type="domain" description="ISXO2-like transposase" evidence="1">
    <location>
        <begin position="163"/>
        <end position="300"/>
    </location>
</feature>
<dbReference type="PANTHER" id="PTHR47163">
    <property type="entry name" value="DDE_TNP_IS1595 DOMAIN-CONTAINING PROTEIN"/>
    <property type="match status" value="1"/>
</dbReference>
<dbReference type="AlphaFoldDB" id="A0A8D9E2V7"/>
<accession>A0A8D9E2V7</accession>
<dbReference type="InterPro" id="IPR024445">
    <property type="entry name" value="Tnp_ISXO2-like"/>
</dbReference>
<dbReference type="SMART" id="SM01126">
    <property type="entry name" value="DDE_Tnp_IS1595"/>
    <property type="match status" value="1"/>
</dbReference>
<evidence type="ECO:0000259" key="1">
    <source>
        <dbReference type="SMART" id="SM01126"/>
    </source>
</evidence>
<dbReference type="PANTHER" id="PTHR47163:SF2">
    <property type="entry name" value="SI:DKEY-17M8.2"/>
    <property type="match status" value="1"/>
</dbReference>
<sequence>MHPGSGIHPYPFKMSSAYNSCNGCSPSFFDMISLCYKPHSEELVKFLKEHGCLSDQVRCPKCNDIKDASWTEVLFTCRTQAAAENKKPMCAYSESVLTGTFFDNSELDISVVCNLVTEFLSKNYPIIEYLQNELDLPQETVVYWISRIREVLIYWNDKHLERKIGGPCAIVEIDKCTLGKGKDETAQYVFGGIEVETRNIFIVPVEEVESSTVQAIIKDHIEPGTTVVSDCWKSYDRGLSSEGLYDLEENHAITFVSPDSGDLGEHMKQLWRDLEDIVPKYGRKKENMPGYVAEFLFKHKYPNHRERFHHFFKALTELYSPTYFYRCC</sequence>
<dbReference type="InterPro" id="IPR053164">
    <property type="entry name" value="IS1016-like_transposase"/>
</dbReference>
<organism evidence="2">
    <name type="scientific">Cacopsylla melanoneura</name>
    <dbReference type="NCBI Taxonomy" id="428564"/>
    <lineage>
        <taxon>Eukaryota</taxon>
        <taxon>Metazoa</taxon>
        <taxon>Ecdysozoa</taxon>
        <taxon>Arthropoda</taxon>
        <taxon>Hexapoda</taxon>
        <taxon>Insecta</taxon>
        <taxon>Pterygota</taxon>
        <taxon>Neoptera</taxon>
        <taxon>Paraneoptera</taxon>
        <taxon>Hemiptera</taxon>
        <taxon>Sternorrhyncha</taxon>
        <taxon>Psylloidea</taxon>
        <taxon>Psyllidae</taxon>
        <taxon>Psyllinae</taxon>
        <taxon>Cacopsylla</taxon>
    </lineage>
</organism>
<name>A0A8D9E2V7_9HEMI</name>
<protein>
    <recommendedName>
        <fullName evidence="1">ISXO2-like transposase domain-containing protein</fullName>
    </recommendedName>
</protein>
<evidence type="ECO:0000313" key="2">
    <source>
        <dbReference type="EMBL" id="CAG6737309.1"/>
    </source>
</evidence>
<proteinExistence type="predicted"/>
<dbReference type="EMBL" id="HBUF01402820">
    <property type="protein sequence ID" value="CAG6737309.1"/>
    <property type="molecule type" value="Transcribed_RNA"/>
</dbReference>
<reference evidence="2" key="1">
    <citation type="submission" date="2021-05" db="EMBL/GenBank/DDBJ databases">
        <authorList>
            <person name="Alioto T."/>
            <person name="Alioto T."/>
            <person name="Gomez Garrido J."/>
        </authorList>
    </citation>
    <scope>NUCLEOTIDE SEQUENCE</scope>
</reference>